<dbReference type="AlphaFoldDB" id="A0A182INN2"/>
<dbReference type="Pfam" id="PF15886">
    <property type="entry name" value="CBM39"/>
    <property type="match status" value="1"/>
</dbReference>
<dbReference type="InterPro" id="IPR031756">
    <property type="entry name" value="BGBP_N"/>
</dbReference>
<dbReference type="InterPro" id="IPR043030">
    <property type="entry name" value="BGBP_N_sf"/>
</dbReference>
<dbReference type="GO" id="GO:0030246">
    <property type="term" value="F:carbohydrate binding"/>
    <property type="evidence" value="ECO:0007669"/>
    <property type="project" value="InterPro"/>
</dbReference>
<sequence length="305" mass="34038">MLNRKQQPLTLLGLLVLLVLASCFLEQASAGRHRSRKSRPKGVNIEIYHPKGVLIWYPYRADMEMFGIEIFINQANQGRDSSSSSEETTATCNICLNTTDVTYGKFILRSDDAIIRSRDHVFYNAIVKKTSGPAYISRSNEFYVSESRILVADVPGTASQSRTEGSAAVVDSNSAALLNTAQSALQQEVALLEGILIELNQQCHATQNQTRQLLLHAQTPTRLDAKALYLFVELQLAAKLPEFDWNRALVDAYYAPNGIVFETATIVDKLKILKLAKKLPERPIEDMDAFQTEDISNDIDSWLAL</sequence>
<evidence type="ECO:0000313" key="1">
    <source>
        <dbReference type="EnsemblMetazoa" id="AATE002539-PA.1"/>
    </source>
</evidence>
<protein>
    <submittedName>
        <fullName evidence="1">Uncharacterized protein</fullName>
    </submittedName>
</protein>
<dbReference type="PROSITE" id="PS51969">
    <property type="entry name" value="CBM39"/>
    <property type="match status" value="1"/>
</dbReference>
<dbReference type="Gene3D" id="2.60.40.2140">
    <property type="entry name" value="Beta-1,3-glucan-recognition protein, N-terminal domain"/>
    <property type="match status" value="1"/>
</dbReference>
<proteinExistence type="predicted"/>
<dbReference type="VEuPathDB" id="VectorBase:AATE002539"/>
<dbReference type="PROSITE" id="PS51257">
    <property type="entry name" value="PROKAR_LIPOPROTEIN"/>
    <property type="match status" value="1"/>
</dbReference>
<organism evidence="1">
    <name type="scientific">Anopheles atroparvus</name>
    <name type="common">European mosquito</name>
    <dbReference type="NCBI Taxonomy" id="41427"/>
    <lineage>
        <taxon>Eukaryota</taxon>
        <taxon>Metazoa</taxon>
        <taxon>Ecdysozoa</taxon>
        <taxon>Arthropoda</taxon>
        <taxon>Hexapoda</taxon>
        <taxon>Insecta</taxon>
        <taxon>Pterygota</taxon>
        <taxon>Neoptera</taxon>
        <taxon>Endopterygota</taxon>
        <taxon>Diptera</taxon>
        <taxon>Nematocera</taxon>
        <taxon>Culicoidea</taxon>
        <taxon>Culicidae</taxon>
        <taxon>Anophelinae</taxon>
        <taxon>Anopheles</taxon>
    </lineage>
</organism>
<dbReference type="EnsemblMetazoa" id="AATE002539-RA">
    <property type="protein sequence ID" value="AATE002539-PA.1"/>
    <property type="gene ID" value="AATE002539"/>
</dbReference>
<reference evidence="1" key="1">
    <citation type="submission" date="2022-08" db="UniProtKB">
        <authorList>
            <consortium name="EnsemblMetazoa"/>
        </authorList>
    </citation>
    <scope>IDENTIFICATION</scope>
    <source>
        <strain evidence="1">EBRO</strain>
    </source>
</reference>
<accession>A0A182INN2</accession>
<name>A0A182INN2_ANOAO</name>